<dbReference type="GO" id="GO:0015074">
    <property type="term" value="P:DNA integration"/>
    <property type="evidence" value="ECO:0007669"/>
    <property type="project" value="InterPro"/>
</dbReference>
<evidence type="ECO:0000259" key="1">
    <source>
        <dbReference type="Pfam" id="PF01498"/>
    </source>
</evidence>
<dbReference type="Proteomes" id="UP000887159">
    <property type="component" value="Unassembled WGS sequence"/>
</dbReference>
<proteinExistence type="predicted"/>
<evidence type="ECO:0000313" key="3">
    <source>
        <dbReference type="Proteomes" id="UP000887159"/>
    </source>
</evidence>
<sequence length="91" mass="10900">MDRAATSRTIAQPIQFNTHNSVTTRTIRSRLQWSGMSARHPLLRLPLTGSHRQLRRQWCDKQRKWTTEWNDIVFTDEYRFCLQHHGGWIPL</sequence>
<dbReference type="InterPro" id="IPR002492">
    <property type="entry name" value="Transposase_Tc1-like"/>
</dbReference>
<dbReference type="EMBL" id="BMAU01021364">
    <property type="protein sequence ID" value="GFY23625.1"/>
    <property type="molecule type" value="Genomic_DNA"/>
</dbReference>
<dbReference type="Gene3D" id="3.30.420.10">
    <property type="entry name" value="Ribonuclease H-like superfamily/Ribonuclease H"/>
    <property type="match status" value="1"/>
</dbReference>
<comment type="caution">
    <text evidence="2">The sequence shown here is derived from an EMBL/GenBank/DDBJ whole genome shotgun (WGS) entry which is preliminary data.</text>
</comment>
<gene>
    <name evidence="2" type="primary">X975_20779</name>
    <name evidence="2" type="ORF">TNCV_1039241</name>
</gene>
<feature type="domain" description="Transposase Tc1-like" evidence="1">
    <location>
        <begin position="2"/>
        <end position="61"/>
    </location>
</feature>
<dbReference type="InterPro" id="IPR036397">
    <property type="entry name" value="RNaseH_sf"/>
</dbReference>
<accession>A0A8X7B8Q4</accession>
<keyword evidence="3" id="KW-1185">Reference proteome</keyword>
<reference evidence="2" key="1">
    <citation type="submission" date="2020-08" db="EMBL/GenBank/DDBJ databases">
        <title>Multicomponent nature underlies the extraordinary mechanical properties of spider dragline silk.</title>
        <authorList>
            <person name="Kono N."/>
            <person name="Nakamura H."/>
            <person name="Mori M."/>
            <person name="Yoshida Y."/>
            <person name="Ohtoshi R."/>
            <person name="Malay A.D."/>
            <person name="Moran D.A.P."/>
            <person name="Tomita M."/>
            <person name="Numata K."/>
            <person name="Arakawa K."/>
        </authorList>
    </citation>
    <scope>NUCLEOTIDE SEQUENCE</scope>
</reference>
<dbReference type="Pfam" id="PF01498">
    <property type="entry name" value="HTH_Tnp_Tc3_2"/>
    <property type="match status" value="1"/>
</dbReference>
<name>A0A8X7B8Q4_TRICX</name>
<dbReference type="AlphaFoldDB" id="A0A8X7B8Q4"/>
<protein>
    <submittedName>
        <fullName evidence="2">Transposable element Tcb1 transposase</fullName>
    </submittedName>
</protein>
<dbReference type="GO" id="GO:0006313">
    <property type="term" value="P:DNA transposition"/>
    <property type="evidence" value="ECO:0007669"/>
    <property type="project" value="InterPro"/>
</dbReference>
<dbReference type="GO" id="GO:0003677">
    <property type="term" value="F:DNA binding"/>
    <property type="evidence" value="ECO:0007669"/>
    <property type="project" value="InterPro"/>
</dbReference>
<evidence type="ECO:0000313" key="2">
    <source>
        <dbReference type="EMBL" id="GFY23625.1"/>
    </source>
</evidence>
<organism evidence="2 3">
    <name type="scientific">Trichonephila clavipes</name>
    <name type="common">Golden silk orbweaver</name>
    <name type="synonym">Nephila clavipes</name>
    <dbReference type="NCBI Taxonomy" id="2585209"/>
    <lineage>
        <taxon>Eukaryota</taxon>
        <taxon>Metazoa</taxon>
        <taxon>Ecdysozoa</taxon>
        <taxon>Arthropoda</taxon>
        <taxon>Chelicerata</taxon>
        <taxon>Arachnida</taxon>
        <taxon>Araneae</taxon>
        <taxon>Araneomorphae</taxon>
        <taxon>Entelegynae</taxon>
        <taxon>Araneoidea</taxon>
        <taxon>Nephilidae</taxon>
        <taxon>Trichonephila</taxon>
    </lineage>
</organism>